<evidence type="ECO:0000313" key="2">
    <source>
        <dbReference type="Proteomes" id="UP000011885"/>
    </source>
</evidence>
<gene>
    <name evidence="1" type="ORF">RSSM_01796</name>
</gene>
<comment type="caution">
    <text evidence="1">The sequence shown here is derived from an EMBL/GenBank/DDBJ whole genome shotgun (WGS) entry which is preliminary data.</text>
</comment>
<name>M5UFZ6_9BACT</name>
<proteinExistence type="predicted"/>
<organism evidence="1 2">
    <name type="scientific">Rhodopirellula sallentina SM41</name>
    <dbReference type="NCBI Taxonomy" id="1263870"/>
    <lineage>
        <taxon>Bacteria</taxon>
        <taxon>Pseudomonadati</taxon>
        <taxon>Planctomycetota</taxon>
        <taxon>Planctomycetia</taxon>
        <taxon>Pirellulales</taxon>
        <taxon>Pirellulaceae</taxon>
        <taxon>Rhodopirellula</taxon>
    </lineage>
</organism>
<protein>
    <submittedName>
        <fullName evidence="1">Uncharacterized protein</fullName>
    </submittedName>
</protein>
<sequence>MAVVSFFVFLQVVRRHPVMSSVRRLTEAFLCAAFDSIHYALY</sequence>
<dbReference type="EMBL" id="ANOH01000124">
    <property type="protein sequence ID" value="EMI56756.1"/>
    <property type="molecule type" value="Genomic_DNA"/>
</dbReference>
<accession>M5UFZ6</accession>
<dbReference type="AlphaFoldDB" id="M5UFZ6"/>
<keyword evidence="2" id="KW-1185">Reference proteome</keyword>
<reference evidence="1 2" key="1">
    <citation type="journal article" date="2013" name="Mar. Genomics">
        <title>Expression of sulfatases in Rhodopirellula baltica and the diversity of sulfatases in the genus Rhodopirellula.</title>
        <authorList>
            <person name="Wegner C.E."/>
            <person name="Richter-Heitmann T."/>
            <person name="Klindworth A."/>
            <person name="Klockow C."/>
            <person name="Richter M."/>
            <person name="Achstetter T."/>
            <person name="Glockner F.O."/>
            <person name="Harder J."/>
        </authorList>
    </citation>
    <scope>NUCLEOTIDE SEQUENCE [LARGE SCALE GENOMIC DNA]</scope>
    <source>
        <strain evidence="1 2">SM41</strain>
    </source>
</reference>
<dbReference type="Proteomes" id="UP000011885">
    <property type="component" value="Unassembled WGS sequence"/>
</dbReference>
<evidence type="ECO:0000313" key="1">
    <source>
        <dbReference type="EMBL" id="EMI56756.1"/>
    </source>
</evidence>